<dbReference type="AlphaFoldDB" id="A0A3G3LM25"/>
<keyword evidence="6" id="KW-0150">Chloroplast</keyword>
<dbReference type="RefSeq" id="YP_009538737.1">
    <property type="nucleotide sequence ID" value="NC_039928.1"/>
</dbReference>
<dbReference type="GO" id="GO:0015934">
    <property type="term" value="C:large ribosomal subunit"/>
    <property type="evidence" value="ECO:0007669"/>
    <property type="project" value="InterPro"/>
</dbReference>
<dbReference type="GO" id="GO:0006412">
    <property type="term" value="P:translation"/>
    <property type="evidence" value="ECO:0007669"/>
    <property type="project" value="InterPro"/>
</dbReference>
<proteinExistence type="inferred from homology"/>
<accession>A0A3G3LM25</accession>
<dbReference type="InterPro" id="IPR011332">
    <property type="entry name" value="Ribosomal_zn-bd"/>
</dbReference>
<dbReference type="GeneID" id="38458730"/>
<keyword evidence="6" id="KW-0934">Plastid</keyword>
<dbReference type="SUPFAM" id="SSF57829">
    <property type="entry name" value="Zn-binding ribosomal proteins"/>
    <property type="match status" value="1"/>
</dbReference>
<keyword evidence="2 6" id="KW-0689">Ribosomal protein</keyword>
<evidence type="ECO:0000256" key="5">
    <source>
        <dbReference type="ARBA" id="ARBA00035431"/>
    </source>
</evidence>
<dbReference type="PANTHER" id="PTHR36083:SF1">
    <property type="entry name" value="LARGE RIBOSOMAL SUBUNIT PROTEIN BL32C"/>
    <property type="match status" value="1"/>
</dbReference>
<dbReference type="Pfam" id="PF01783">
    <property type="entry name" value="Ribosomal_L32p"/>
    <property type="match status" value="1"/>
</dbReference>
<keyword evidence="3" id="KW-0687">Ribonucleoprotein</keyword>
<dbReference type="PANTHER" id="PTHR36083">
    <property type="entry name" value="50S RIBOSOMAL PROTEIN L32, CHLOROPLASTIC"/>
    <property type="match status" value="1"/>
</dbReference>
<dbReference type="NCBIfam" id="TIGR01031">
    <property type="entry name" value="rpmF_bact"/>
    <property type="match status" value="1"/>
</dbReference>
<dbReference type="GO" id="GO:0003735">
    <property type="term" value="F:structural constituent of ribosome"/>
    <property type="evidence" value="ECO:0007669"/>
    <property type="project" value="InterPro"/>
</dbReference>
<dbReference type="EMBL" id="MH898674">
    <property type="protein sequence ID" value="AYQ93766.1"/>
    <property type="molecule type" value="Genomic_DNA"/>
</dbReference>
<reference evidence="6" key="1">
    <citation type="journal article" date="2018" name="Sci. Rep.">
        <title>Dynamic evolution of inverted repeats in Euglenophyta plastid genomes.</title>
        <authorList>
            <person name="Karnkowska A."/>
            <person name="Bennett M.S."/>
            <person name="Triemer R.E."/>
        </authorList>
    </citation>
    <scope>NUCLEOTIDE SEQUENCE</scope>
</reference>
<name>A0A3G3LM25_9EUGL</name>
<dbReference type="InterPro" id="IPR002677">
    <property type="entry name" value="Ribosomal_bL32"/>
</dbReference>
<sequence length="54" mass="6157">MAVPKKKTSRSKKNIRRKSWERKVSKQVLLALSIGKVFLAKKATSFIFSSSFDV</sequence>
<evidence type="ECO:0000256" key="4">
    <source>
        <dbReference type="ARBA" id="ARBA00035280"/>
    </source>
</evidence>
<protein>
    <recommendedName>
        <fullName evidence="4">Large ribosomal subunit protein bL32c</fullName>
    </recommendedName>
    <alternativeName>
        <fullName evidence="5">50S ribosomal protein L32, chloroplastic</fullName>
    </alternativeName>
</protein>
<evidence type="ECO:0000256" key="2">
    <source>
        <dbReference type="ARBA" id="ARBA00022980"/>
    </source>
</evidence>
<organism evidence="6">
    <name type="scientific">Lepocinclis ovum</name>
    <dbReference type="NCBI Taxonomy" id="86638"/>
    <lineage>
        <taxon>Eukaryota</taxon>
        <taxon>Discoba</taxon>
        <taxon>Euglenozoa</taxon>
        <taxon>Euglenida</taxon>
        <taxon>Spirocuta</taxon>
        <taxon>Euglenophyceae</taxon>
        <taxon>Euglenales</taxon>
        <taxon>Phacaceae</taxon>
        <taxon>Lepocinclis</taxon>
    </lineage>
</organism>
<geneLocation type="chloroplast" evidence="6"/>
<evidence type="ECO:0000256" key="1">
    <source>
        <dbReference type="ARBA" id="ARBA00008560"/>
    </source>
</evidence>
<evidence type="ECO:0000256" key="3">
    <source>
        <dbReference type="ARBA" id="ARBA00023274"/>
    </source>
</evidence>
<comment type="similarity">
    <text evidence="1">Belongs to the bacterial ribosomal protein bL32 family.</text>
</comment>
<dbReference type="InterPro" id="IPR044958">
    <property type="entry name" value="Ribosomal_bL32_plant/cyanobact"/>
</dbReference>
<evidence type="ECO:0000313" key="6">
    <source>
        <dbReference type="EMBL" id="AYQ93766.1"/>
    </source>
</evidence>